<dbReference type="PANTHER" id="PTHR43581:SF4">
    <property type="entry name" value="ATP_GTP PHOSPHATASE"/>
    <property type="match status" value="1"/>
</dbReference>
<keyword evidence="2" id="KW-0547">Nucleotide-binding</keyword>
<dbReference type="Gene3D" id="3.40.50.300">
    <property type="entry name" value="P-loop containing nucleotide triphosphate hydrolases"/>
    <property type="match status" value="1"/>
</dbReference>
<name>A0A330GVD7_9HYPH</name>
<dbReference type="RefSeq" id="WP_112128166.1">
    <property type="nucleotide sequence ID" value="NZ_QMBQ01000004.1"/>
</dbReference>
<dbReference type="EMBL" id="QMBQ01000004">
    <property type="protein sequence ID" value="RAZ76150.1"/>
    <property type="molecule type" value="Genomic_DNA"/>
</dbReference>
<evidence type="ECO:0000313" key="2">
    <source>
        <dbReference type="EMBL" id="RAZ76150.1"/>
    </source>
</evidence>
<comment type="caution">
    <text evidence="2">The sequence shown here is derived from an EMBL/GenBank/DDBJ whole genome shotgun (WGS) entry which is preliminary data.</text>
</comment>
<organism evidence="2 3">
    <name type="scientific">Mesorhizobium atlanticum</name>
    <dbReference type="NCBI Taxonomy" id="2233532"/>
    <lineage>
        <taxon>Bacteria</taxon>
        <taxon>Pseudomonadati</taxon>
        <taxon>Pseudomonadota</taxon>
        <taxon>Alphaproteobacteria</taxon>
        <taxon>Hyphomicrobiales</taxon>
        <taxon>Phyllobacteriaceae</taxon>
        <taxon>Mesorhizobium</taxon>
    </lineage>
</organism>
<dbReference type="AlphaFoldDB" id="A0A330GVD7"/>
<protein>
    <submittedName>
        <fullName evidence="2">ATP-binding protein</fullName>
    </submittedName>
</protein>
<sequence length="589" mass="66813">MSIFLKGLSLQFYRGIGKDIQRMGPFKDFNFFIGANNSGKSTVLNFISDYMPFDTSGRKMRAQTPLEQHRGKTTGELSVSIGVQKDDFVASALQAIKDAYKRENSKSIIDAIASKLSTNNFVWLRRQDNPNEPWGLDFKPDTREWLAVANSEKWAQFWNYLTDQGRGGLEQHWIPESLRTLIRAQNVSLPAVKLIPALRQIGKSGSKFDDFSGVGLIDRLAEIQSPDHDMRHERVLFDRVNSFLQNVTGKQNATIEIPHNREHILVHMDGKVLPISSLGMGIHEVIMIAAFCTITENQIVCIEEPEIHLHPVLQRKLISYLKEFTSNQYFIATHSASFIDTPGAAIFHVSNDGDQTSVRESILRNERHNICVDLGYKASDIVQSNAVIWVEGPSDRVYVRHWISAREPRFIEGIHYSIMFYGGRLLSHLSAGSEDIDEFIALRSLNQHLAVVIDSDKSNRQATINETKKRLKKELDAGPAICWVTKGREIENYIDHLELQEAVKNIYPQVYGRPAAGGPFDHALFFHRLSPSRRSHRNFVAVGRPSSIVEKVDKVKVAKLVCEKPANFDILDLRKRVDELISMIRRANT</sequence>
<evidence type="ECO:0000313" key="3">
    <source>
        <dbReference type="Proteomes" id="UP000251956"/>
    </source>
</evidence>
<feature type="domain" description="Endonuclease GajA/Old nuclease/RecF-like AAA" evidence="1">
    <location>
        <begin position="241"/>
        <end position="339"/>
    </location>
</feature>
<keyword evidence="3" id="KW-1185">Reference proteome</keyword>
<dbReference type="InterPro" id="IPR051396">
    <property type="entry name" value="Bact_Antivir_Def_Nuclease"/>
</dbReference>
<reference evidence="2 3" key="1">
    <citation type="submission" date="2018-07" db="EMBL/GenBank/DDBJ databases">
        <title>Diversity of Mesorhizobium strains in Brazil.</title>
        <authorList>
            <person name="Helene L.C.F."/>
            <person name="Dall'Agnol R."/>
            <person name="Delamuta J.R.M."/>
            <person name="Hungria M."/>
        </authorList>
    </citation>
    <scope>NUCLEOTIDE SEQUENCE [LARGE SCALE GENOMIC DNA]</scope>
    <source>
        <strain evidence="2 3">CNPSo 3140</strain>
    </source>
</reference>
<dbReference type="SUPFAM" id="SSF52540">
    <property type="entry name" value="P-loop containing nucleoside triphosphate hydrolases"/>
    <property type="match status" value="1"/>
</dbReference>
<dbReference type="GO" id="GO:0005524">
    <property type="term" value="F:ATP binding"/>
    <property type="evidence" value="ECO:0007669"/>
    <property type="project" value="UniProtKB-KW"/>
</dbReference>
<gene>
    <name evidence="2" type="ORF">DPM35_15675</name>
</gene>
<evidence type="ECO:0000259" key="1">
    <source>
        <dbReference type="Pfam" id="PF13175"/>
    </source>
</evidence>
<dbReference type="OrthoDB" id="9816534at2"/>
<dbReference type="Proteomes" id="UP000251956">
    <property type="component" value="Unassembled WGS sequence"/>
</dbReference>
<dbReference type="InterPro" id="IPR041685">
    <property type="entry name" value="AAA_GajA/Old/RecF-like"/>
</dbReference>
<accession>A0A330GVD7</accession>
<dbReference type="PANTHER" id="PTHR43581">
    <property type="entry name" value="ATP/GTP PHOSPHATASE"/>
    <property type="match status" value="1"/>
</dbReference>
<proteinExistence type="predicted"/>
<dbReference type="Pfam" id="PF13175">
    <property type="entry name" value="AAA_15"/>
    <property type="match status" value="1"/>
</dbReference>
<keyword evidence="2" id="KW-0067">ATP-binding</keyword>
<dbReference type="InterPro" id="IPR027417">
    <property type="entry name" value="P-loop_NTPase"/>
</dbReference>